<dbReference type="eggNOG" id="COG0346">
    <property type="taxonomic scope" value="Bacteria"/>
</dbReference>
<dbReference type="InterPro" id="IPR025870">
    <property type="entry name" value="Glyoxalase-like_dom"/>
</dbReference>
<dbReference type="PANTHER" id="PTHR40265">
    <property type="entry name" value="BLL2707 PROTEIN"/>
    <property type="match status" value="1"/>
</dbReference>
<accession>K2NLG9</accession>
<organism evidence="2 3">
    <name type="scientific">Nitratireductor indicus C115</name>
    <dbReference type="NCBI Taxonomy" id="1231190"/>
    <lineage>
        <taxon>Bacteria</taxon>
        <taxon>Pseudomonadati</taxon>
        <taxon>Pseudomonadota</taxon>
        <taxon>Alphaproteobacteria</taxon>
        <taxon>Hyphomicrobiales</taxon>
        <taxon>Phyllobacteriaceae</taxon>
        <taxon>Nitratireductor</taxon>
    </lineage>
</organism>
<dbReference type="AlphaFoldDB" id="K2NLG9"/>
<dbReference type="Pfam" id="PF13468">
    <property type="entry name" value="Glyoxalase_3"/>
    <property type="match status" value="1"/>
</dbReference>
<comment type="caution">
    <text evidence="2">The sequence shown here is derived from an EMBL/GenBank/DDBJ whole genome shotgun (WGS) entry which is preliminary data.</text>
</comment>
<dbReference type="Proteomes" id="UP000007374">
    <property type="component" value="Unassembled WGS sequence"/>
</dbReference>
<feature type="domain" description="Glyoxalase-like" evidence="1">
    <location>
        <begin position="5"/>
        <end position="194"/>
    </location>
</feature>
<dbReference type="PANTHER" id="PTHR40265:SF1">
    <property type="entry name" value="GLYOXALASE-LIKE DOMAIN-CONTAINING PROTEIN"/>
    <property type="match status" value="1"/>
</dbReference>
<evidence type="ECO:0000313" key="2">
    <source>
        <dbReference type="EMBL" id="EKF40305.1"/>
    </source>
</evidence>
<protein>
    <recommendedName>
        <fullName evidence="1">Glyoxalase-like domain-containing protein</fullName>
    </recommendedName>
</protein>
<dbReference type="Gene3D" id="3.10.180.10">
    <property type="entry name" value="2,3-Dihydroxybiphenyl 1,2-Dioxygenase, domain 1"/>
    <property type="match status" value="1"/>
</dbReference>
<gene>
    <name evidence="2" type="ORF">NA8A_21296</name>
</gene>
<proteinExistence type="predicted"/>
<sequence>MARTLDHCVLPTGSLATARERLLALGFIVAPDAAHPFGTGNCCVFFQNGSYLEPLSVIDPAAASLAAEEGNVFVARDAAFRAALGDEGFSAVVLGTHDAEADHERFVAMGASGGQPLEFSRPFRNADGTEAMASFRLAFATPEPAAPCFFFTCQRVNALKVDRAALEAHANGVTGIRRIVMLASAPERHIAFLQHFSGQSAQRSEHGVDVRLANADLSAQTPDAFEATYGVVPQAAHIGLNGTGLAHVAIVFEVPTLGVLRDLLATSQAGFFERMGRIVVPTAAGQGALFIFEEISA</sequence>
<dbReference type="InterPro" id="IPR029068">
    <property type="entry name" value="Glyas_Bleomycin-R_OHBP_Dase"/>
</dbReference>
<reference evidence="2 3" key="1">
    <citation type="journal article" date="2012" name="J. Bacteriol.">
        <title>Genome Sequence of Nitratireductor indicus Type Strain C115.</title>
        <authorList>
            <person name="Lai Q."/>
            <person name="Li G."/>
            <person name="Yu Z."/>
            <person name="Shao Z."/>
        </authorList>
    </citation>
    <scope>NUCLEOTIDE SEQUENCE [LARGE SCALE GENOMIC DNA]</scope>
    <source>
        <strain evidence="2 3">C115</strain>
    </source>
</reference>
<dbReference type="STRING" id="721133.SAMN05216176_11855"/>
<name>K2NLG9_9HYPH</name>
<evidence type="ECO:0000259" key="1">
    <source>
        <dbReference type="Pfam" id="PF13468"/>
    </source>
</evidence>
<dbReference type="SUPFAM" id="SSF54593">
    <property type="entry name" value="Glyoxalase/Bleomycin resistance protein/Dihydroxybiphenyl dioxygenase"/>
    <property type="match status" value="1"/>
</dbReference>
<dbReference type="EMBL" id="AMSI01000019">
    <property type="protein sequence ID" value="EKF40305.1"/>
    <property type="molecule type" value="Genomic_DNA"/>
</dbReference>
<dbReference type="PATRIC" id="fig|1231190.3.peg.4400"/>
<evidence type="ECO:0000313" key="3">
    <source>
        <dbReference type="Proteomes" id="UP000007374"/>
    </source>
</evidence>
<keyword evidence="3" id="KW-1185">Reference proteome</keyword>